<dbReference type="PANTHER" id="PTHR24409">
    <property type="entry name" value="ZINC FINGER PROTEIN 142"/>
    <property type="match status" value="1"/>
</dbReference>
<dbReference type="SMART" id="SM00355">
    <property type="entry name" value="ZnF_C2H2"/>
    <property type="match status" value="5"/>
</dbReference>
<dbReference type="EMBL" id="ML122256">
    <property type="protein sequence ID" value="RPD63530.1"/>
    <property type="molecule type" value="Genomic_DNA"/>
</dbReference>
<organism evidence="8 9">
    <name type="scientific">Lentinus tigrinus ALCF2SS1-6</name>
    <dbReference type="NCBI Taxonomy" id="1328759"/>
    <lineage>
        <taxon>Eukaryota</taxon>
        <taxon>Fungi</taxon>
        <taxon>Dikarya</taxon>
        <taxon>Basidiomycota</taxon>
        <taxon>Agaricomycotina</taxon>
        <taxon>Agaricomycetes</taxon>
        <taxon>Polyporales</taxon>
        <taxon>Polyporaceae</taxon>
        <taxon>Lentinus</taxon>
    </lineage>
</organism>
<gene>
    <name evidence="8" type="ORF">L227DRAFT_572679</name>
</gene>
<evidence type="ECO:0000256" key="5">
    <source>
        <dbReference type="PROSITE-ProRule" id="PRU00042"/>
    </source>
</evidence>
<evidence type="ECO:0000256" key="6">
    <source>
        <dbReference type="SAM" id="Phobius"/>
    </source>
</evidence>
<keyword evidence="6" id="KW-0812">Transmembrane</keyword>
<proteinExistence type="predicted"/>
<keyword evidence="2" id="KW-0677">Repeat</keyword>
<evidence type="ECO:0000259" key="7">
    <source>
        <dbReference type="PROSITE" id="PS50157"/>
    </source>
</evidence>
<evidence type="ECO:0000256" key="2">
    <source>
        <dbReference type="ARBA" id="ARBA00022737"/>
    </source>
</evidence>
<dbReference type="Proteomes" id="UP000313359">
    <property type="component" value="Unassembled WGS sequence"/>
</dbReference>
<reference evidence="8" key="1">
    <citation type="journal article" date="2018" name="Genome Biol. Evol.">
        <title>Genomics and development of Lentinus tigrinus, a white-rot wood-decaying mushroom with dimorphic fruiting bodies.</title>
        <authorList>
            <person name="Wu B."/>
            <person name="Xu Z."/>
            <person name="Knudson A."/>
            <person name="Carlson A."/>
            <person name="Chen N."/>
            <person name="Kovaka S."/>
            <person name="LaButti K."/>
            <person name="Lipzen A."/>
            <person name="Pennachio C."/>
            <person name="Riley R."/>
            <person name="Schakwitz W."/>
            <person name="Umezawa K."/>
            <person name="Ohm R.A."/>
            <person name="Grigoriev I.V."/>
            <person name="Nagy L.G."/>
            <person name="Gibbons J."/>
            <person name="Hibbett D."/>
        </authorList>
    </citation>
    <scope>NUCLEOTIDE SEQUENCE [LARGE SCALE GENOMIC DNA]</scope>
    <source>
        <strain evidence="8">ALCF2SS1-6</strain>
    </source>
</reference>
<feature type="domain" description="C2H2-type" evidence="7">
    <location>
        <begin position="78"/>
        <end position="106"/>
    </location>
</feature>
<dbReference type="InterPro" id="IPR013087">
    <property type="entry name" value="Znf_C2H2_type"/>
</dbReference>
<dbReference type="Gene3D" id="3.30.160.60">
    <property type="entry name" value="Classic Zinc Finger"/>
    <property type="match status" value="2"/>
</dbReference>
<dbReference type="OrthoDB" id="6077919at2759"/>
<feature type="domain" description="C2H2-type" evidence="7">
    <location>
        <begin position="107"/>
        <end position="136"/>
    </location>
</feature>
<evidence type="ECO:0000313" key="9">
    <source>
        <dbReference type="Proteomes" id="UP000313359"/>
    </source>
</evidence>
<dbReference type="PROSITE" id="PS50157">
    <property type="entry name" value="ZINC_FINGER_C2H2_2"/>
    <property type="match status" value="3"/>
</dbReference>
<dbReference type="GO" id="GO:0000981">
    <property type="term" value="F:DNA-binding transcription factor activity, RNA polymerase II-specific"/>
    <property type="evidence" value="ECO:0007669"/>
    <property type="project" value="TreeGrafter"/>
</dbReference>
<sequence>MAHCDRCNRWFKAAWALQQHKDDSGQHHVCDACELDFASAPALAQQYAQSARHPYYQRCEELFDDWEDLYEHYDDAHHYCDKCNRVFDLAPALADHRRQKHDDDDVVCCSPCKRTFKDASALQHHHRSTLHQGRTVACPMQRCTKAFVSCAALVLHLESGACPSRITRAMVNRIVAALDTGGVITNPARLIGDVAIGGGGGGSVTRSWATERAWNGTQYECYVCHRTFATLPRLDQHLGSPAHAAKTFRCPAGAPLCGCGAEFGTLSGFCQHVESEQCGVQRFILKGALGRYVDGTEGEENALDRYVDGTEGEEDPRVRARVRARIQRVLVLTLTLTLVLLVSGRWLVAASVIVLSCFLLSRTLP</sequence>
<keyword evidence="1" id="KW-0479">Metal-binding</keyword>
<name>A0A5C2SIV5_9APHY</name>
<evidence type="ECO:0000313" key="8">
    <source>
        <dbReference type="EMBL" id="RPD63530.1"/>
    </source>
</evidence>
<dbReference type="GO" id="GO:0000977">
    <property type="term" value="F:RNA polymerase II transcription regulatory region sequence-specific DNA binding"/>
    <property type="evidence" value="ECO:0007669"/>
    <property type="project" value="TreeGrafter"/>
</dbReference>
<evidence type="ECO:0000256" key="1">
    <source>
        <dbReference type="ARBA" id="ARBA00022723"/>
    </source>
</evidence>
<evidence type="ECO:0000256" key="3">
    <source>
        <dbReference type="ARBA" id="ARBA00022771"/>
    </source>
</evidence>
<dbReference type="GO" id="GO:0005634">
    <property type="term" value="C:nucleus"/>
    <property type="evidence" value="ECO:0007669"/>
    <property type="project" value="TreeGrafter"/>
</dbReference>
<keyword evidence="4" id="KW-0862">Zinc</keyword>
<dbReference type="SUPFAM" id="SSF57667">
    <property type="entry name" value="beta-beta-alpha zinc fingers"/>
    <property type="match status" value="1"/>
</dbReference>
<accession>A0A5C2SIV5</accession>
<dbReference type="Pfam" id="PF12874">
    <property type="entry name" value="zf-met"/>
    <property type="match status" value="1"/>
</dbReference>
<dbReference type="GO" id="GO:0008270">
    <property type="term" value="F:zinc ion binding"/>
    <property type="evidence" value="ECO:0007669"/>
    <property type="project" value="UniProtKB-KW"/>
</dbReference>
<keyword evidence="6" id="KW-1133">Transmembrane helix</keyword>
<keyword evidence="9" id="KW-1185">Reference proteome</keyword>
<dbReference type="PROSITE" id="PS00028">
    <property type="entry name" value="ZINC_FINGER_C2H2_1"/>
    <property type="match status" value="3"/>
</dbReference>
<dbReference type="AlphaFoldDB" id="A0A5C2SIV5"/>
<feature type="domain" description="C2H2-type" evidence="7">
    <location>
        <begin position="219"/>
        <end position="248"/>
    </location>
</feature>
<dbReference type="PANTHER" id="PTHR24409:SF356">
    <property type="entry name" value="C2H2 FINGER DOMAIN TRANSCRIPTION FACTOR (EUROFUNG)"/>
    <property type="match status" value="1"/>
</dbReference>
<dbReference type="InterPro" id="IPR036236">
    <property type="entry name" value="Znf_C2H2_sf"/>
</dbReference>
<keyword evidence="6" id="KW-0472">Membrane</keyword>
<keyword evidence="3 5" id="KW-0863">Zinc-finger</keyword>
<evidence type="ECO:0000256" key="4">
    <source>
        <dbReference type="ARBA" id="ARBA00022833"/>
    </source>
</evidence>
<dbReference type="STRING" id="1328759.A0A5C2SIV5"/>
<feature type="transmembrane region" description="Helical" evidence="6">
    <location>
        <begin position="329"/>
        <end position="361"/>
    </location>
</feature>
<protein>
    <recommendedName>
        <fullName evidence="7">C2H2-type domain-containing protein</fullName>
    </recommendedName>
</protein>